<dbReference type="PANTHER" id="PTHR11675">
    <property type="entry name" value="N-ACETYLGALACTOSAMINYLTRANSFERASE"/>
    <property type="match status" value="1"/>
</dbReference>
<dbReference type="InterPro" id="IPR045885">
    <property type="entry name" value="GalNAc-T"/>
</dbReference>
<dbReference type="CDD" id="cd02510">
    <property type="entry name" value="pp-GalNAc-T"/>
    <property type="match status" value="1"/>
</dbReference>
<organism evidence="16 17">
    <name type="scientific">Strongyloides venezuelensis</name>
    <name type="common">Threadworm</name>
    <dbReference type="NCBI Taxonomy" id="75913"/>
    <lineage>
        <taxon>Eukaryota</taxon>
        <taxon>Metazoa</taxon>
        <taxon>Ecdysozoa</taxon>
        <taxon>Nematoda</taxon>
        <taxon>Chromadorea</taxon>
        <taxon>Rhabditida</taxon>
        <taxon>Tylenchina</taxon>
        <taxon>Panagrolaimomorpha</taxon>
        <taxon>Strongyloidoidea</taxon>
        <taxon>Strongyloididae</taxon>
        <taxon>Strongyloides</taxon>
    </lineage>
</organism>
<dbReference type="GO" id="GO:0030246">
    <property type="term" value="F:carbohydrate binding"/>
    <property type="evidence" value="ECO:0007669"/>
    <property type="project" value="UniProtKB-KW"/>
</dbReference>
<dbReference type="AlphaFoldDB" id="A0A0K0G3C1"/>
<evidence type="ECO:0000259" key="15">
    <source>
        <dbReference type="SMART" id="SM00458"/>
    </source>
</evidence>
<evidence type="ECO:0000256" key="13">
    <source>
        <dbReference type="ARBA" id="ARBA00023211"/>
    </source>
</evidence>
<protein>
    <recommendedName>
        <fullName evidence="14">Polypeptide N-acetylgalactosaminyltransferase</fullName>
        <ecNumber evidence="14">2.4.1.-</ecNumber>
    </recommendedName>
    <alternativeName>
        <fullName evidence="14">Protein-UDP acetylgalactosaminyltransferase</fullName>
    </alternativeName>
</protein>
<evidence type="ECO:0000256" key="14">
    <source>
        <dbReference type="RuleBase" id="RU361242"/>
    </source>
</evidence>
<dbReference type="WBParaSite" id="SVE_1922200.1">
    <property type="protein sequence ID" value="SVE_1922200.1"/>
    <property type="gene ID" value="SVE_1922200"/>
</dbReference>
<dbReference type="SUPFAM" id="SSF50370">
    <property type="entry name" value="Ricin B-like lectins"/>
    <property type="match status" value="1"/>
</dbReference>
<keyword evidence="14" id="KW-0808">Transferase</keyword>
<dbReference type="Pfam" id="PF00535">
    <property type="entry name" value="Glycos_transf_2"/>
    <property type="match status" value="1"/>
</dbReference>
<dbReference type="GO" id="GO:0004653">
    <property type="term" value="F:polypeptide N-acetylgalactosaminyltransferase activity"/>
    <property type="evidence" value="ECO:0007669"/>
    <property type="project" value="TreeGrafter"/>
</dbReference>
<comment type="pathway">
    <text evidence="3 14">Protein modification; protein glycosylation.</text>
</comment>
<reference evidence="16" key="1">
    <citation type="submission" date="2014-07" db="EMBL/GenBank/DDBJ databases">
        <authorList>
            <person name="Martin A.A"/>
            <person name="De Silva N."/>
        </authorList>
    </citation>
    <scope>NUCLEOTIDE SEQUENCE</scope>
</reference>
<evidence type="ECO:0000313" key="16">
    <source>
        <dbReference type="Proteomes" id="UP000035680"/>
    </source>
</evidence>
<evidence type="ECO:0000256" key="7">
    <source>
        <dbReference type="ARBA" id="ARBA00022968"/>
    </source>
</evidence>
<dbReference type="Gene3D" id="2.80.10.50">
    <property type="match status" value="1"/>
</dbReference>
<dbReference type="Pfam" id="PF00652">
    <property type="entry name" value="Ricin_B_lectin"/>
    <property type="match status" value="1"/>
</dbReference>
<sequence length="617" mass="70902">MSKFVRYVPKKKLLPFFIYGIIFVTFLLIGYKIAYTNIENFDVITRTDLKLMAKYIRNEALAGRGIGENPFKEYIDLPKIDWHDYKQMEADMKREGNGEQGKAYVVSNETPDDKKLQDQLYRVNGYNAYISDMISVNRSVKDIRHPKCKEMKYIAKLPTVTVIFPFFNEHKSVILRSIYSILNRSPPNTVVQIILVNDGSTKEELNEPFNEDLKRLGLSNIVEMIINKKREGLIRARQVGAYKAIGEILVFLDAHSEANYNWLPPLVEPIILNYKTVVCPFVDVISCDTFEYRAQDEGGRGSFDWSFNYKRLPLKKSDMENPTKPFYSPVMAGGYFAISAKWFWELGGYDDGLYIWGGEQYELSFKVWQCHGSLVDAPCSRIAHIYRCKYVPFPNPGIGDFISKNYKRVAVVWMDEYAKHLYDRRPAVKTIDPGDLTKQKEIRVRHKCKSFDWFMKNVAYDQDKYYPAVEPEDTANGTIKNLGLQLCMDATNLVGYDQLRVAKCGGVVQYFSLYYANAIRLIGGQDCLDASSSKDGTPVILYSCHGQGGNQRFHYDLQTKQLIHKISGNCLEASADKNGGGNVFTSTCKSDKMTQKWKFTYVNKKLVEERKKLPDRE</sequence>
<keyword evidence="7" id="KW-0735">Signal-anchor</keyword>
<comment type="cofactor">
    <cofactor evidence="1 14">
        <name>Mn(2+)</name>
        <dbReference type="ChEBI" id="CHEBI:29035"/>
    </cofactor>
</comment>
<dbReference type="UniPathway" id="UPA00378"/>
<evidence type="ECO:0000256" key="6">
    <source>
        <dbReference type="ARBA" id="ARBA00022734"/>
    </source>
</evidence>
<keyword evidence="8 14" id="KW-1133">Transmembrane helix</keyword>
<dbReference type="InterPro" id="IPR000772">
    <property type="entry name" value="Ricin_B_lectin"/>
</dbReference>
<dbReference type="EC" id="2.4.1.-" evidence="14"/>
<keyword evidence="11 14" id="KW-1015">Disulfide bond</keyword>
<keyword evidence="6 14" id="KW-0430">Lectin</keyword>
<proteinExistence type="inferred from homology"/>
<dbReference type="InterPro" id="IPR035992">
    <property type="entry name" value="Ricin_B-like_lectins"/>
</dbReference>
<dbReference type="GO" id="GO:0000139">
    <property type="term" value="C:Golgi membrane"/>
    <property type="evidence" value="ECO:0007669"/>
    <property type="project" value="UniProtKB-SubCell"/>
</dbReference>
<dbReference type="FunFam" id="3.90.550.10:FF:000029">
    <property type="entry name" value="Polypeptide N-acetylgalactosaminyltransferase"/>
    <property type="match status" value="1"/>
</dbReference>
<dbReference type="GO" id="GO:0006493">
    <property type="term" value="P:protein O-linked glycosylation"/>
    <property type="evidence" value="ECO:0007669"/>
    <property type="project" value="TreeGrafter"/>
</dbReference>
<evidence type="ECO:0000256" key="8">
    <source>
        <dbReference type="ARBA" id="ARBA00022989"/>
    </source>
</evidence>
<evidence type="ECO:0000256" key="3">
    <source>
        <dbReference type="ARBA" id="ARBA00004922"/>
    </source>
</evidence>
<dbReference type="SUPFAM" id="SSF53448">
    <property type="entry name" value="Nucleotide-diphospho-sugar transferases"/>
    <property type="match status" value="1"/>
</dbReference>
<evidence type="ECO:0000256" key="12">
    <source>
        <dbReference type="ARBA" id="ARBA00023180"/>
    </source>
</evidence>
<dbReference type="CDD" id="cd23439">
    <property type="entry name" value="beta-trefoil_Ricin_GALNT10-like"/>
    <property type="match status" value="1"/>
</dbReference>
<evidence type="ECO:0000256" key="10">
    <source>
        <dbReference type="ARBA" id="ARBA00023136"/>
    </source>
</evidence>
<dbReference type="InterPro" id="IPR029044">
    <property type="entry name" value="Nucleotide-diphossugar_trans"/>
</dbReference>
<keyword evidence="10 14" id="KW-0472">Membrane</keyword>
<evidence type="ECO:0000256" key="1">
    <source>
        <dbReference type="ARBA" id="ARBA00001936"/>
    </source>
</evidence>
<keyword evidence="13 14" id="KW-0464">Manganese</keyword>
<evidence type="ECO:0000256" key="5">
    <source>
        <dbReference type="ARBA" id="ARBA00022692"/>
    </source>
</evidence>
<dbReference type="PANTHER" id="PTHR11675:SF134">
    <property type="entry name" value="N-ACETYLGALACTOSAMINYLTRANSFERASE 4-RELATED"/>
    <property type="match status" value="1"/>
</dbReference>
<keyword evidence="14" id="KW-0328">Glycosyltransferase</keyword>
<evidence type="ECO:0000256" key="11">
    <source>
        <dbReference type="ARBA" id="ARBA00023157"/>
    </source>
</evidence>
<evidence type="ECO:0000313" key="17">
    <source>
        <dbReference type="WBParaSite" id="SVE_1922200.1"/>
    </source>
</evidence>
<dbReference type="Proteomes" id="UP000035680">
    <property type="component" value="Unassembled WGS sequence"/>
</dbReference>
<dbReference type="SMART" id="SM00458">
    <property type="entry name" value="RICIN"/>
    <property type="match status" value="1"/>
</dbReference>
<name>A0A0K0G3C1_STRVS</name>
<accession>A0A0K0G3C1</accession>
<dbReference type="STRING" id="75913.A0A0K0G3C1"/>
<evidence type="ECO:0000256" key="4">
    <source>
        <dbReference type="ARBA" id="ARBA00005680"/>
    </source>
</evidence>
<keyword evidence="12" id="KW-0325">Glycoprotein</keyword>
<dbReference type="PROSITE" id="PS50231">
    <property type="entry name" value="RICIN_B_LECTIN"/>
    <property type="match status" value="1"/>
</dbReference>
<feature type="domain" description="Ricin B lectin" evidence="15">
    <location>
        <begin position="476"/>
        <end position="600"/>
    </location>
</feature>
<comment type="subcellular location">
    <subcellularLocation>
        <location evidence="2 14">Golgi apparatus membrane</location>
        <topology evidence="2 14">Single-pass type II membrane protein</topology>
    </subcellularLocation>
</comment>
<dbReference type="InterPro" id="IPR001173">
    <property type="entry name" value="Glyco_trans_2-like"/>
</dbReference>
<comment type="similarity">
    <text evidence="4 14">Belongs to the glycosyltransferase 2 family. GalNAc-T subfamily.</text>
</comment>
<keyword evidence="5 14" id="KW-0812">Transmembrane</keyword>
<reference evidence="17" key="2">
    <citation type="submission" date="2015-08" db="UniProtKB">
        <authorList>
            <consortium name="WormBaseParasite"/>
        </authorList>
    </citation>
    <scope>IDENTIFICATION</scope>
</reference>
<evidence type="ECO:0000256" key="9">
    <source>
        <dbReference type="ARBA" id="ARBA00023034"/>
    </source>
</evidence>
<keyword evidence="9 14" id="KW-0333">Golgi apparatus</keyword>
<dbReference type="Gene3D" id="3.90.550.10">
    <property type="entry name" value="Spore Coat Polysaccharide Biosynthesis Protein SpsA, Chain A"/>
    <property type="match status" value="1"/>
</dbReference>
<evidence type="ECO:0000256" key="2">
    <source>
        <dbReference type="ARBA" id="ARBA00004323"/>
    </source>
</evidence>
<keyword evidence="16" id="KW-1185">Reference proteome</keyword>
<feature type="transmembrane region" description="Helical" evidence="14">
    <location>
        <begin position="12"/>
        <end position="31"/>
    </location>
</feature>